<organism evidence="1 2">
    <name type="scientific">Diphasiastrum complanatum</name>
    <name type="common">Issler's clubmoss</name>
    <name type="synonym">Lycopodium complanatum</name>
    <dbReference type="NCBI Taxonomy" id="34168"/>
    <lineage>
        <taxon>Eukaryota</taxon>
        <taxon>Viridiplantae</taxon>
        <taxon>Streptophyta</taxon>
        <taxon>Embryophyta</taxon>
        <taxon>Tracheophyta</taxon>
        <taxon>Lycopodiopsida</taxon>
        <taxon>Lycopodiales</taxon>
        <taxon>Lycopodiaceae</taxon>
        <taxon>Lycopodioideae</taxon>
        <taxon>Diphasiastrum</taxon>
    </lineage>
</organism>
<name>A0ACC2A9Z6_DIPCM</name>
<gene>
    <name evidence="1" type="ORF">O6H91_23G040600</name>
</gene>
<sequence>MGWKAVQEVFKHWKILRGDKVMIVVGKDKGQTGTVTRVIRKDNHIIIEGRNLVKKHIKRTEGNPGGIVTMEAPIHVSNVQHIDPVTGSPCRVTYRFLEDGTKVRVTAGKLASGSIIPRPEILKLRKKPRSAEGGLKDTAKEDVLEKTYDPATGKGVILSYNIFRGLATN</sequence>
<dbReference type="EMBL" id="CM055114">
    <property type="protein sequence ID" value="KAJ7514358.1"/>
    <property type="molecule type" value="Genomic_DNA"/>
</dbReference>
<reference evidence="2" key="1">
    <citation type="journal article" date="2024" name="Proc. Natl. Acad. Sci. U.S.A.">
        <title>Extraordinary preservation of gene collinearity over three hundred million years revealed in homosporous lycophytes.</title>
        <authorList>
            <person name="Li C."/>
            <person name="Wickell D."/>
            <person name="Kuo L.Y."/>
            <person name="Chen X."/>
            <person name="Nie B."/>
            <person name="Liao X."/>
            <person name="Peng D."/>
            <person name="Ji J."/>
            <person name="Jenkins J."/>
            <person name="Williams M."/>
            <person name="Shu S."/>
            <person name="Plott C."/>
            <person name="Barry K."/>
            <person name="Rajasekar S."/>
            <person name="Grimwood J."/>
            <person name="Han X."/>
            <person name="Sun S."/>
            <person name="Hou Z."/>
            <person name="He W."/>
            <person name="Dai G."/>
            <person name="Sun C."/>
            <person name="Schmutz J."/>
            <person name="Leebens-Mack J.H."/>
            <person name="Li F.W."/>
            <person name="Wang L."/>
        </authorList>
    </citation>
    <scope>NUCLEOTIDE SEQUENCE [LARGE SCALE GENOMIC DNA]</scope>
    <source>
        <strain evidence="2">cv. PW_Plant_1</strain>
    </source>
</reference>
<protein>
    <submittedName>
        <fullName evidence="1">Uncharacterized protein</fullName>
    </submittedName>
</protein>
<evidence type="ECO:0000313" key="2">
    <source>
        <dbReference type="Proteomes" id="UP001162992"/>
    </source>
</evidence>
<dbReference type="Proteomes" id="UP001162992">
    <property type="component" value="Chromosome 23"/>
</dbReference>
<comment type="caution">
    <text evidence="1">The sequence shown here is derived from an EMBL/GenBank/DDBJ whole genome shotgun (WGS) entry which is preliminary data.</text>
</comment>
<evidence type="ECO:0000313" key="1">
    <source>
        <dbReference type="EMBL" id="KAJ7514358.1"/>
    </source>
</evidence>
<accession>A0ACC2A9Z6</accession>
<keyword evidence="2" id="KW-1185">Reference proteome</keyword>
<proteinExistence type="predicted"/>